<dbReference type="PANTHER" id="PTHR21666">
    <property type="entry name" value="PEPTIDASE-RELATED"/>
    <property type="match status" value="1"/>
</dbReference>
<dbReference type="Gene3D" id="2.70.70.10">
    <property type="entry name" value="Glucose Permease (Domain IIA)"/>
    <property type="match status" value="1"/>
</dbReference>
<dbReference type="SUPFAM" id="SSF51261">
    <property type="entry name" value="Duplicated hybrid motif"/>
    <property type="match status" value="1"/>
</dbReference>
<evidence type="ECO:0000313" key="6">
    <source>
        <dbReference type="Proteomes" id="UP000198357"/>
    </source>
</evidence>
<keyword evidence="2" id="KW-0732">Signal</keyword>
<evidence type="ECO:0000256" key="1">
    <source>
        <dbReference type="SAM" id="MobiDB-lite"/>
    </source>
</evidence>
<feature type="signal peptide" evidence="2">
    <location>
        <begin position="1"/>
        <end position="45"/>
    </location>
</feature>
<dbReference type="GO" id="GO:0004222">
    <property type="term" value="F:metalloendopeptidase activity"/>
    <property type="evidence" value="ECO:0007669"/>
    <property type="project" value="TreeGrafter"/>
</dbReference>
<geneLocation type="plasmid" evidence="6">
    <name>pla</name>
</geneLocation>
<dbReference type="Pfam" id="PF01551">
    <property type="entry name" value="Peptidase_M23"/>
    <property type="match status" value="1"/>
</dbReference>
<dbReference type="InterPro" id="IPR016047">
    <property type="entry name" value="M23ase_b-sheet_dom"/>
</dbReference>
<dbReference type="PANTHER" id="PTHR21666:SF270">
    <property type="entry name" value="MUREIN HYDROLASE ACTIVATOR ENVC"/>
    <property type="match status" value="1"/>
</dbReference>
<evidence type="ECO:0000313" key="4">
    <source>
        <dbReference type="EMBL" id="ASK94662.1"/>
    </source>
</evidence>
<protein>
    <submittedName>
        <fullName evidence="5">Peptidase M23</fullName>
    </submittedName>
</protein>
<dbReference type="EMBL" id="CP022264">
    <property type="protein sequence ID" value="ASK94767.1"/>
    <property type="molecule type" value="Genomic_DNA"/>
</dbReference>
<evidence type="ECO:0000259" key="3">
    <source>
        <dbReference type="Pfam" id="PF01551"/>
    </source>
</evidence>
<dbReference type="InterPro" id="IPR050570">
    <property type="entry name" value="Cell_wall_metabolism_enzyme"/>
</dbReference>
<reference evidence="5 6" key="1">
    <citation type="submission" date="2017-06" db="EMBL/GenBank/DDBJ databases">
        <title>First complete genome sequences of Xanthomonas citri pv. vignicola strains CFBP 7111, CFBP 7112 and CFBP 7113 using long-read technology.</title>
        <authorList>
            <person name="Ruh M."/>
            <person name="Briand M."/>
            <person name="Bonneau S."/>
            <person name="Jacques M.A."/>
            <person name="Chen N.W.G."/>
        </authorList>
    </citation>
    <scope>NUCLEOTIDE SEQUENCE [LARGE SCALE GENOMIC DNA]</scope>
    <source>
        <strain evidence="5 6">CFBP7111</strain>
        <plasmid evidence="6">pla</plasmid>
        <plasmid evidence="5">plA</plasmid>
    </source>
</reference>
<evidence type="ECO:0000256" key="2">
    <source>
        <dbReference type="SAM" id="SignalP"/>
    </source>
</evidence>
<sequence length="334" mass="35107">MRGTTINGVSVVGAGRGAARRQHRSHFLGVAGAVLLLFGSASASADCLTVPAPSGLVTSVYGWRFHPVYKYWRPHRGVDLRAGVGTQLVATHSGVVQVSNSASGGNEIRIVGDNGWVTRYLHLTRPLVAPGTKVSPGQAVALSGNTGHASAAPHLHLELYGSEGKDLNPEPLMCPSPSRKPGADVSNGFPVSACNPKGGSCSSASVPPANGGGPVAGEGQTPPATGYQGTEPASPAPNISQFDDMSVHEILSSEVIKRHGNPDWYRLESERGSVALLTEQAQMRALRLYMRYLNKESRDRIEAMLAAKVQRGVRSDAGERLARQRDVAGKAANP</sequence>
<keyword evidence="5" id="KW-0614">Plasmid</keyword>
<dbReference type="Proteomes" id="UP000198357">
    <property type="component" value="Plasmid plA"/>
</dbReference>
<organism evidence="5 6">
    <name type="scientific">Xanthomonas citri pv. vignicola</name>
    <dbReference type="NCBI Taxonomy" id="473426"/>
    <lineage>
        <taxon>Bacteria</taxon>
        <taxon>Pseudomonadati</taxon>
        <taxon>Pseudomonadota</taxon>
        <taxon>Gammaproteobacteria</taxon>
        <taxon>Lysobacterales</taxon>
        <taxon>Lysobacteraceae</taxon>
        <taxon>Xanthomonas</taxon>
    </lineage>
</organism>
<feature type="region of interest" description="Disordered" evidence="1">
    <location>
        <begin position="196"/>
        <end position="237"/>
    </location>
</feature>
<proteinExistence type="predicted"/>
<gene>
    <name evidence="4" type="ORF">XcvCFBP7111P_24570</name>
    <name evidence="5" type="ORF">XcvCFBP7111P_25250</name>
</gene>
<feature type="domain" description="M23ase beta-sheet core" evidence="3">
    <location>
        <begin position="74"/>
        <end position="169"/>
    </location>
</feature>
<evidence type="ECO:0000313" key="5">
    <source>
        <dbReference type="EMBL" id="ASK94767.1"/>
    </source>
</evidence>
<dbReference type="CDD" id="cd12797">
    <property type="entry name" value="M23_peptidase"/>
    <property type="match status" value="1"/>
</dbReference>
<dbReference type="EMBL" id="CP022264">
    <property type="protein sequence ID" value="ASK94662.1"/>
    <property type="molecule type" value="Genomic_DNA"/>
</dbReference>
<feature type="compositionally biased region" description="Basic and acidic residues" evidence="1">
    <location>
        <begin position="313"/>
        <end position="328"/>
    </location>
</feature>
<feature type="chain" id="PRO_5044172672" evidence="2">
    <location>
        <begin position="46"/>
        <end position="334"/>
    </location>
</feature>
<geneLocation type="plasmid" evidence="5">
    <name>plA</name>
</geneLocation>
<dbReference type="InterPro" id="IPR011055">
    <property type="entry name" value="Dup_hybrid_motif"/>
</dbReference>
<accession>A0AB33CMD1</accession>
<name>A0AB33CMD1_XANCI</name>
<dbReference type="AlphaFoldDB" id="A0AB33CMD1"/>
<feature type="region of interest" description="Disordered" evidence="1">
    <location>
        <begin position="313"/>
        <end position="334"/>
    </location>
</feature>